<evidence type="ECO:0000256" key="3">
    <source>
        <dbReference type="ARBA" id="ARBA00022679"/>
    </source>
</evidence>
<dbReference type="PANTHER" id="PTHR46429:SF1">
    <property type="entry name" value="23S RRNA (GUANOSINE-2'-O-)-METHYLTRANSFERASE RLMB"/>
    <property type="match status" value="1"/>
</dbReference>
<evidence type="ECO:0000256" key="1">
    <source>
        <dbReference type="ARBA" id="ARBA00007228"/>
    </source>
</evidence>
<organism evidence="5 6">
    <name type="scientific">Hamadaea flava</name>
    <dbReference type="NCBI Taxonomy" id="1742688"/>
    <lineage>
        <taxon>Bacteria</taxon>
        <taxon>Bacillati</taxon>
        <taxon>Actinomycetota</taxon>
        <taxon>Actinomycetes</taxon>
        <taxon>Micromonosporales</taxon>
        <taxon>Micromonosporaceae</taxon>
        <taxon>Hamadaea</taxon>
    </lineage>
</organism>
<gene>
    <name evidence="5" type="ORF">ACFOZ4_17565</name>
</gene>
<protein>
    <submittedName>
        <fullName evidence="5">TrmH family RNA methyltransferase</fullName>
    </submittedName>
</protein>
<keyword evidence="6" id="KW-1185">Reference proteome</keyword>
<comment type="caution">
    <text evidence="5">The sequence shown here is derived from an EMBL/GenBank/DDBJ whole genome shotgun (WGS) entry which is preliminary data.</text>
</comment>
<dbReference type="Proteomes" id="UP001595816">
    <property type="component" value="Unassembled WGS sequence"/>
</dbReference>
<evidence type="ECO:0000313" key="5">
    <source>
        <dbReference type="EMBL" id="MFC4132419.1"/>
    </source>
</evidence>
<dbReference type="InterPro" id="IPR029064">
    <property type="entry name" value="Ribosomal_eL30-like_sf"/>
</dbReference>
<feature type="domain" description="RNA 2-O ribose methyltransferase substrate binding" evidence="4">
    <location>
        <begin position="20"/>
        <end position="97"/>
    </location>
</feature>
<dbReference type="InterPro" id="IPR013123">
    <property type="entry name" value="SpoU_subst-bd"/>
</dbReference>
<dbReference type="CDD" id="cd18095">
    <property type="entry name" value="SpoU-like_rRNA-MTase"/>
    <property type="match status" value="1"/>
</dbReference>
<dbReference type="InterPro" id="IPR004441">
    <property type="entry name" value="rRNA_MeTrfase_TrmH"/>
</dbReference>
<dbReference type="RefSeq" id="WP_253753278.1">
    <property type="nucleotide sequence ID" value="NZ_JAMZDZ010000001.1"/>
</dbReference>
<comment type="similarity">
    <text evidence="1">Belongs to the class IV-like SAM-binding methyltransferase superfamily. RNA methyltransferase TrmH family.</text>
</comment>
<keyword evidence="2 5" id="KW-0489">Methyltransferase</keyword>
<evidence type="ECO:0000313" key="6">
    <source>
        <dbReference type="Proteomes" id="UP001595816"/>
    </source>
</evidence>
<keyword evidence="3" id="KW-0808">Transferase</keyword>
<dbReference type="EMBL" id="JBHSAY010000009">
    <property type="protein sequence ID" value="MFC4132419.1"/>
    <property type="molecule type" value="Genomic_DNA"/>
</dbReference>
<dbReference type="SUPFAM" id="SSF75217">
    <property type="entry name" value="alpha/beta knot"/>
    <property type="match status" value="1"/>
</dbReference>
<sequence>MRNRDTAEPVDRSPRESFITVYGRMPVLEVLQNRDLQVDKLVVADSARGDNLDRILDLADRRGVPIQHATAHRVKVLAGNGKHDQGIIADVVAPRMRNIAEFARDSGSRRTSRVLVLDGVNNPSNVGMIIRAATGAGMSGIVLPRVGSPGIDPLVIKASAGVAYRAAVIWARTGAESVETLREAGFRIYGLAGDARRSLYDDRVFAPKAAFVLGNETEGLSRATAALVDEWVAIPLEGGVESLNVATAAAVLCFDLLRRKHAPVRAEQTARPPKRPRSR</sequence>
<name>A0ABV8LRL3_9ACTN</name>
<evidence type="ECO:0000259" key="4">
    <source>
        <dbReference type="SMART" id="SM00967"/>
    </source>
</evidence>
<dbReference type="Pfam" id="PF00588">
    <property type="entry name" value="SpoU_methylase"/>
    <property type="match status" value="1"/>
</dbReference>
<dbReference type="PANTHER" id="PTHR46429">
    <property type="entry name" value="23S RRNA (GUANOSINE-2'-O-)-METHYLTRANSFERASE RLMB"/>
    <property type="match status" value="1"/>
</dbReference>
<dbReference type="InterPro" id="IPR001537">
    <property type="entry name" value="SpoU_MeTrfase"/>
</dbReference>
<evidence type="ECO:0000256" key="2">
    <source>
        <dbReference type="ARBA" id="ARBA00022603"/>
    </source>
</evidence>
<dbReference type="Gene3D" id="3.30.1330.30">
    <property type="match status" value="1"/>
</dbReference>
<dbReference type="Pfam" id="PF08032">
    <property type="entry name" value="SpoU_sub_bind"/>
    <property type="match status" value="1"/>
</dbReference>
<proteinExistence type="inferred from homology"/>
<accession>A0ABV8LRL3</accession>
<dbReference type="GO" id="GO:0008168">
    <property type="term" value="F:methyltransferase activity"/>
    <property type="evidence" value="ECO:0007669"/>
    <property type="project" value="UniProtKB-KW"/>
</dbReference>
<dbReference type="SUPFAM" id="SSF55315">
    <property type="entry name" value="L30e-like"/>
    <property type="match status" value="1"/>
</dbReference>
<dbReference type="SMART" id="SM00967">
    <property type="entry name" value="SpoU_sub_bind"/>
    <property type="match status" value="1"/>
</dbReference>
<dbReference type="InterPro" id="IPR029028">
    <property type="entry name" value="Alpha/beta_knot_MTases"/>
</dbReference>
<dbReference type="InterPro" id="IPR029026">
    <property type="entry name" value="tRNA_m1G_MTases_N"/>
</dbReference>
<dbReference type="Gene3D" id="3.40.1280.10">
    <property type="match status" value="1"/>
</dbReference>
<dbReference type="GO" id="GO:0032259">
    <property type="term" value="P:methylation"/>
    <property type="evidence" value="ECO:0007669"/>
    <property type="project" value="UniProtKB-KW"/>
</dbReference>
<reference evidence="6" key="1">
    <citation type="journal article" date="2019" name="Int. J. Syst. Evol. Microbiol.">
        <title>The Global Catalogue of Microorganisms (GCM) 10K type strain sequencing project: providing services to taxonomists for standard genome sequencing and annotation.</title>
        <authorList>
            <consortium name="The Broad Institute Genomics Platform"/>
            <consortium name="The Broad Institute Genome Sequencing Center for Infectious Disease"/>
            <person name="Wu L."/>
            <person name="Ma J."/>
        </authorList>
    </citation>
    <scope>NUCLEOTIDE SEQUENCE [LARGE SCALE GENOMIC DNA]</scope>
    <source>
        <strain evidence="6">CGMCC 4.7289</strain>
    </source>
</reference>